<feature type="domain" description="STAS" evidence="1">
    <location>
        <begin position="21"/>
        <end position="109"/>
    </location>
</feature>
<accession>A0ABS1Z1W5</accession>
<dbReference type="InterPro" id="IPR002645">
    <property type="entry name" value="STAS_dom"/>
</dbReference>
<gene>
    <name evidence="2" type="ORF">JJB79_01805</name>
</gene>
<dbReference type="InterPro" id="IPR036513">
    <property type="entry name" value="STAS_dom_sf"/>
</dbReference>
<organism evidence="2 3">
    <name type="scientific">Pantoea eucrina</name>
    <dbReference type="NCBI Taxonomy" id="472693"/>
    <lineage>
        <taxon>Bacteria</taxon>
        <taxon>Pseudomonadati</taxon>
        <taxon>Pseudomonadota</taxon>
        <taxon>Gammaproteobacteria</taxon>
        <taxon>Enterobacterales</taxon>
        <taxon>Erwiniaceae</taxon>
        <taxon>Pantoea</taxon>
    </lineage>
</organism>
<dbReference type="PANTHER" id="PTHR33495:SF2">
    <property type="entry name" value="ANTI-SIGMA FACTOR ANTAGONIST TM_1081-RELATED"/>
    <property type="match status" value="1"/>
</dbReference>
<dbReference type="Gene3D" id="3.30.750.24">
    <property type="entry name" value="STAS domain"/>
    <property type="match status" value="1"/>
</dbReference>
<evidence type="ECO:0000313" key="3">
    <source>
        <dbReference type="Proteomes" id="UP000809137"/>
    </source>
</evidence>
<dbReference type="CDD" id="cd07043">
    <property type="entry name" value="STAS_anti-anti-sigma_factors"/>
    <property type="match status" value="1"/>
</dbReference>
<dbReference type="RefSeq" id="WP_039384356.1">
    <property type="nucleotide sequence ID" value="NZ_CP083448.1"/>
</dbReference>
<keyword evidence="3" id="KW-1185">Reference proteome</keyword>
<dbReference type="Proteomes" id="UP000809137">
    <property type="component" value="Unassembled WGS sequence"/>
</dbReference>
<dbReference type="GeneID" id="84691241"/>
<dbReference type="PROSITE" id="PS50801">
    <property type="entry name" value="STAS"/>
    <property type="match status" value="1"/>
</dbReference>
<dbReference type="EMBL" id="JAFCXS010000001">
    <property type="protein sequence ID" value="MBM0746161.1"/>
    <property type="molecule type" value="Genomic_DNA"/>
</dbReference>
<reference evidence="2 3" key="1">
    <citation type="submission" date="2021-01" db="EMBL/GenBank/DDBJ databases">
        <title>Complete genome sequence of Pantoea eucrina OB49, a heavy metal tolerant bacterium with PGPR potential isolated from wheat in Algeria.</title>
        <authorList>
            <person name="Lekired A."/>
            <person name="Ouzari I.H."/>
        </authorList>
    </citation>
    <scope>NUCLEOTIDE SEQUENCE [LARGE SCALE GENOMIC DNA]</scope>
    <source>
        <strain evidence="2 3">OB49</strain>
    </source>
</reference>
<proteinExistence type="predicted"/>
<evidence type="ECO:0000313" key="2">
    <source>
        <dbReference type="EMBL" id="MBM0746161.1"/>
    </source>
</evidence>
<sequence>MKFESDTVDNTRILTPVVRRLDAAVALPFKQQVLEEMRQGTRALILDFSRVDFIDSSCLGALISILKSLNGGQLLLCALNSNIKSMFTLTRMDRVFTLCANREEALRTLQ</sequence>
<protein>
    <submittedName>
        <fullName evidence="2">STAS domain-containing protein</fullName>
    </submittedName>
</protein>
<dbReference type="Pfam" id="PF01740">
    <property type="entry name" value="STAS"/>
    <property type="match status" value="1"/>
</dbReference>
<name>A0ABS1Z1W5_9GAMM</name>
<dbReference type="PANTHER" id="PTHR33495">
    <property type="entry name" value="ANTI-SIGMA FACTOR ANTAGONIST TM_1081-RELATED-RELATED"/>
    <property type="match status" value="1"/>
</dbReference>
<evidence type="ECO:0000259" key="1">
    <source>
        <dbReference type="PROSITE" id="PS50801"/>
    </source>
</evidence>
<dbReference type="SUPFAM" id="SSF52091">
    <property type="entry name" value="SpoIIaa-like"/>
    <property type="match status" value="1"/>
</dbReference>
<comment type="caution">
    <text evidence="2">The sequence shown here is derived from an EMBL/GenBank/DDBJ whole genome shotgun (WGS) entry which is preliminary data.</text>
</comment>